<evidence type="ECO:0000256" key="15">
    <source>
        <dbReference type="RuleBase" id="RU365013"/>
    </source>
</evidence>
<dbReference type="SMART" id="SM00382">
    <property type="entry name" value="AAA"/>
    <property type="match status" value="1"/>
</dbReference>
<evidence type="ECO:0000259" key="17">
    <source>
        <dbReference type="PROSITE" id="PS50110"/>
    </source>
</evidence>
<dbReference type="GO" id="GO:0005737">
    <property type="term" value="C:cytoplasm"/>
    <property type="evidence" value="ECO:0007669"/>
    <property type="project" value="UniProtKB-SubCell"/>
</dbReference>
<dbReference type="NCBIfam" id="NF008176">
    <property type="entry name" value="PRK10923.1"/>
    <property type="match status" value="1"/>
</dbReference>
<evidence type="ECO:0000256" key="1">
    <source>
        <dbReference type="ARBA" id="ARBA00004496"/>
    </source>
</evidence>
<evidence type="ECO:0000256" key="6">
    <source>
        <dbReference type="ARBA" id="ARBA00022741"/>
    </source>
</evidence>
<comment type="function">
    <text evidence="15">Member of the two-component regulatory system NtrB/NtrC, which controls expression of the nitrogen-regulated (ntr) genes in response to nitrogen limitation. Phosphorylated NtrC binds directly to DNA and stimulates the formation of open promoter-sigma54-RNA polymerase complexes.</text>
</comment>
<evidence type="ECO:0000259" key="16">
    <source>
        <dbReference type="PROSITE" id="PS50045"/>
    </source>
</evidence>
<dbReference type="NCBIfam" id="TIGR01818">
    <property type="entry name" value="ntrC"/>
    <property type="match status" value="1"/>
</dbReference>
<reference evidence="18 19" key="1">
    <citation type="journal article" date="2011" name="Front. Microbiol.">
        <title>Genomic signatures of strain selection and enhancement in Bacillus atrophaeus var. globigii, a historical biowarfare simulant.</title>
        <authorList>
            <person name="Gibbons H.S."/>
            <person name="Broomall S.M."/>
            <person name="McNew L.A."/>
            <person name="Daligault H."/>
            <person name="Chapman C."/>
            <person name="Bruce D."/>
            <person name="Karavis M."/>
            <person name="Krepps M."/>
            <person name="McGregor P.A."/>
            <person name="Hong C."/>
            <person name="Park K.H."/>
            <person name="Akmal A."/>
            <person name="Feldman A."/>
            <person name="Lin J.S."/>
            <person name="Chang W.E."/>
            <person name="Higgs B.W."/>
            <person name="Demirev P."/>
            <person name="Lindquist J."/>
            <person name="Liem A."/>
            <person name="Fochler E."/>
            <person name="Read T.D."/>
            <person name="Tapia R."/>
            <person name="Johnson S."/>
            <person name="Bishop-Lilly K.A."/>
            <person name="Detter C."/>
            <person name="Han C."/>
            <person name="Sozhamannan S."/>
            <person name="Rosenzweig C.N."/>
            <person name="Skowronski E.W."/>
        </authorList>
    </citation>
    <scope>NUCLEOTIDE SEQUENCE [LARGE SCALE GENOMIC DNA]</scope>
    <source>
        <strain evidence="18 19">TPS4-2</strain>
    </source>
</reference>
<evidence type="ECO:0000256" key="9">
    <source>
        <dbReference type="ARBA" id="ARBA00023015"/>
    </source>
</evidence>
<keyword evidence="7 15" id="KW-0067">ATP-binding</keyword>
<name>A0A432YM43_9GAMM</name>
<dbReference type="InterPro" id="IPR010114">
    <property type="entry name" value="Transcript_reg_NtrC"/>
</dbReference>
<dbReference type="GO" id="GO:0006808">
    <property type="term" value="P:regulation of nitrogen utilization"/>
    <property type="evidence" value="ECO:0007669"/>
    <property type="project" value="UniProtKB-UniRule"/>
</dbReference>
<dbReference type="InterPro" id="IPR058031">
    <property type="entry name" value="AAA_lid_NorR"/>
</dbReference>
<dbReference type="GO" id="GO:0000156">
    <property type="term" value="F:phosphorelay response regulator activity"/>
    <property type="evidence" value="ECO:0007669"/>
    <property type="project" value="UniProtKB-UniRule"/>
</dbReference>
<evidence type="ECO:0000256" key="14">
    <source>
        <dbReference type="PROSITE-ProRule" id="PRU00169"/>
    </source>
</evidence>
<keyword evidence="12 15" id="KW-0804">Transcription</keyword>
<dbReference type="Pfam" id="PF02954">
    <property type="entry name" value="HTH_8"/>
    <property type="match status" value="1"/>
</dbReference>
<protein>
    <recommendedName>
        <fullName evidence="2 15">DNA-binding transcriptional regulator NtrC</fullName>
    </recommendedName>
    <alternativeName>
        <fullName evidence="15">Nitrogen regulation protein NR(I)</fullName>
    </alternativeName>
</protein>
<dbReference type="Gene3D" id="3.40.50.2300">
    <property type="match status" value="1"/>
</dbReference>
<keyword evidence="5 14" id="KW-0597">Phosphoprotein</keyword>
<evidence type="ECO:0000256" key="4">
    <source>
        <dbReference type="ARBA" id="ARBA00022491"/>
    </source>
</evidence>
<dbReference type="InterPro" id="IPR025944">
    <property type="entry name" value="Sigma_54_int_dom_CS"/>
</dbReference>
<dbReference type="SUPFAM" id="SSF52172">
    <property type="entry name" value="CheY-like"/>
    <property type="match status" value="1"/>
</dbReference>
<dbReference type="GO" id="GO:0005524">
    <property type="term" value="F:ATP binding"/>
    <property type="evidence" value="ECO:0007669"/>
    <property type="project" value="UniProtKB-KW"/>
</dbReference>
<dbReference type="GO" id="GO:0006355">
    <property type="term" value="P:regulation of DNA-templated transcription"/>
    <property type="evidence" value="ECO:0007669"/>
    <property type="project" value="InterPro"/>
</dbReference>
<dbReference type="Gene3D" id="1.10.10.60">
    <property type="entry name" value="Homeodomain-like"/>
    <property type="match status" value="1"/>
</dbReference>
<evidence type="ECO:0000256" key="5">
    <source>
        <dbReference type="ARBA" id="ARBA00022553"/>
    </source>
</evidence>
<evidence type="ECO:0000256" key="11">
    <source>
        <dbReference type="ARBA" id="ARBA00023159"/>
    </source>
</evidence>
<keyword evidence="13 15" id="KW-0535">Nitrogen fixation</keyword>
<dbReference type="Pfam" id="PF00072">
    <property type="entry name" value="Response_reg"/>
    <property type="match status" value="1"/>
</dbReference>
<dbReference type="CDD" id="cd00009">
    <property type="entry name" value="AAA"/>
    <property type="match status" value="1"/>
</dbReference>
<organism evidence="18 19">
    <name type="scientific">Idiomarina piscisalsi</name>
    <dbReference type="NCBI Taxonomy" id="1096243"/>
    <lineage>
        <taxon>Bacteria</taxon>
        <taxon>Pseudomonadati</taxon>
        <taxon>Pseudomonadota</taxon>
        <taxon>Gammaproteobacteria</taxon>
        <taxon>Alteromonadales</taxon>
        <taxon>Idiomarinaceae</taxon>
        <taxon>Idiomarina</taxon>
    </lineage>
</organism>
<dbReference type="RefSeq" id="WP_126752879.1">
    <property type="nucleotide sequence ID" value="NZ_JBHUMT010000003.1"/>
</dbReference>
<keyword evidence="10 15" id="KW-0238">DNA-binding</keyword>
<dbReference type="InterPro" id="IPR025943">
    <property type="entry name" value="Sigma_54_int_dom_ATP-bd_2"/>
</dbReference>
<evidence type="ECO:0000256" key="10">
    <source>
        <dbReference type="ARBA" id="ARBA00023125"/>
    </source>
</evidence>
<dbReference type="PROSITE" id="PS00688">
    <property type="entry name" value="SIGMA54_INTERACT_3"/>
    <property type="match status" value="1"/>
</dbReference>
<comment type="subcellular location">
    <subcellularLocation>
        <location evidence="1 15">Cytoplasm</location>
    </subcellularLocation>
</comment>
<keyword evidence="11 15" id="KW-0010">Activator</keyword>
<proteinExistence type="predicted"/>
<feature type="modified residue" description="4-aspartylphosphate" evidence="14">
    <location>
        <position position="54"/>
    </location>
</feature>
<comment type="caution">
    <text evidence="18">The sequence shown here is derived from an EMBL/GenBank/DDBJ whole genome shotgun (WGS) entry which is preliminary data.</text>
</comment>
<dbReference type="InterPro" id="IPR011006">
    <property type="entry name" value="CheY-like_superfamily"/>
</dbReference>
<dbReference type="InterPro" id="IPR009057">
    <property type="entry name" value="Homeodomain-like_sf"/>
</dbReference>
<keyword evidence="4 15" id="KW-0678">Repressor</keyword>
<dbReference type="GO" id="GO:0043565">
    <property type="term" value="F:sequence-specific DNA binding"/>
    <property type="evidence" value="ECO:0007669"/>
    <property type="project" value="InterPro"/>
</dbReference>
<dbReference type="Gene3D" id="3.40.50.300">
    <property type="entry name" value="P-loop containing nucleotide triphosphate hydrolases"/>
    <property type="match status" value="1"/>
</dbReference>
<sequence length="472" mass="52691">MTDASLWIIDDDESIRWVLEKAFANSRYHVRTFSDSATFFSELEQAQPTVVMTDIRMPGDDGLVVLEKLQKSHPDMPVVVMTAHSDLDTTVKAFQGGAFEYLPKPFDIDEALTTVDRALRHLIENKQGSQPAKAAKVPEIIGEAPAMQDVFRAIGRLSSSSVSVLLTGETGTGKELVARALHKHSPRTEKPFIALNMAAIPGELIESELFGHERGAFTGADKKRMGRFEQANGGTLFLDEIGDMPLSVQTRLLRVLAEGQFYPVGAHQPIEVDVRVIAATHRSLEALVAKGQFRDDLYHRLNVIRLKLPPLRERKNDIPMLVEHFLESAANELHVTAKKLSKEAMAALKNYRWPGNVRQLENTCRWLTVMAPGQRVGVDDLPEDILNKSDTLTDSVPTTDSETLGSWLGLLSDELAALPDDNTDVLTQYQRRLEQIALEHALARFDGHKQKAALWLGWGRNTLTRKRKNLLK</sequence>
<dbReference type="PROSITE" id="PS00676">
    <property type="entry name" value="SIGMA54_INTERACT_2"/>
    <property type="match status" value="1"/>
</dbReference>
<dbReference type="Pfam" id="PF25601">
    <property type="entry name" value="AAA_lid_14"/>
    <property type="match status" value="1"/>
</dbReference>
<dbReference type="PANTHER" id="PTHR32071">
    <property type="entry name" value="TRANSCRIPTIONAL REGULATORY PROTEIN"/>
    <property type="match status" value="1"/>
</dbReference>
<dbReference type="PANTHER" id="PTHR32071:SF95">
    <property type="entry name" value="DNA-BINDING TRANSCRIPTIONAL REGULATOR NTRC"/>
    <property type="match status" value="1"/>
</dbReference>
<dbReference type="InterPro" id="IPR002197">
    <property type="entry name" value="HTH_Fis"/>
</dbReference>
<feature type="domain" description="Sigma-54 factor interaction" evidence="16">
    <location>
        <begin position="140"/>
        <end position="369"/>
    </location>
</feature>
<dbReference type="InterPro" id="IPR003593">
    <property type="entry name" value="AAA+_ATPase"/>
</dbReference>
<evidence type="ECO:0000256" key="13">
    <source>
        <dbReference type="ARBA" id="ARBA00023231"/>
    </source>
</evidence>
<dbReference type="Gene3D" id="1.10.8.60">
    <property type="match status" value="1"/>
</dbReference>
<dbReference type="AlphaFoldDB" id="A0A432YM43"/>
<evidence type="ECO:0000256" key="7">
    <source>
        <dbReference type="ARBA" id="ARBA00022840"/>
    </source>
</evidence>
<keyword evidence="8 15" id="KW-0902">Two-component regulatory system</keyword>
<keyword evidence="9 15" id="KW-0805">Transcription regulation</keyword>
<gene>
    <name evidence="15 18" type="primary">ntrC</name>
    <name evidence="18" type="ORF">CWI73_11355</name>
</gene>
<evidence type="ECO:0000313" key="19">
    <source>
        <dbReference type="Proteomes" id="UP000288361"/>
    </source>
</evidence>
<dbReference type="FunFam" id="1.10.8.60:FF:000014">
    <property type="entry name" value="DNA-binding transcriptional regulator NtrC"/>
    <property type="match status" value="1"/>
</dbReference>
<keyword evidence="6 15" id="KW-0547">Nucleotide-binding</keyword>
<feature type="domain" description="Response regulatory" evidence="17">
    <location>
        <begin position="5"/>
        <end position="119"/>
    </location>
</feature>
<dbReference type="SUPFAM" id="SSF52540">
    <property type="entry name" value="P-loop containing nucleoside triphosphate hydrolases"/>
    <property type="match status" value="1"/>
</dbReference>
<evidence type="ECO:0000256" key="8">
    <source>
        <dbReference type="ARBA" id="ARBA00023012"/>
    </source>
</evidence>
<dbReference type="InterPro" id="IPR002078">
    <property type="entry name" value="Sigma_54_int"/>
</dbReference>
<dbReference type="Pfam" id="PF00158">
    <property type="entry name" value="Sigma54_activat"/>
    <property type="match status" value="1"/>
</dbReference>
<dbReference type="SMART" id="SM00448">
    <property type="entry name" value="REC"/>
    <property type="match status" value="1"/>
</dbReference>
<evidence type="ECO:0000313" key="18">
    <source>
        <dbReference type="EMBL" id="RUO62059.1"/>
    </source>
</evidence>
<dbReference type="PROSITE" id="PS50045">
    <property type="entry name" value="SIGMA54_INTERACT_4"/>
    <property type="match status" value="1"/>
</dbReference>
<dbReference type="PROSITE" id="PS50110">
    <property type="entry name" value="RESPONSE_REGULATORY"/>
    <property type="match status" value="1"/>
</dbReference>
<evidence type="ECO:0000256" key="3">
    <source>
        <dbReference type="ARBA" id="ARBA00022490"/>
    </source>
</evidence>
<dbReference type="FunFam" id="3.40.50.2300:FF:000018">
    <property type="entry name" value="DNA-binding transcriptional regulator NtrC"/>
    <property type="match status" value="1"/>
</dbReference>
<dbReference type="Proteomes" id="UP000288361">
    <property type="component" value="Unassembled WGS sequence"/>
</dbReference>
<evidence type="ECO:0000256" key="12">
    <source>
        <dbReference type="ARBA" id="ARBA00023163"/>
    </source>
</evidence>
<evidence type="ECO:0000256" key="2">
    <source>
        <dbReference type="ARBA" id="ARBA00019059"/>
    </source>
</evidence>
<dbReference type="InterPro" id="IPR001789">
    <property type="entry name" value="Sig_transdc_resp-reg_receiver"/>
</dbReference>
<dbReference type="InterPro" id="IPR025662">
    <property type="entry name" value="Sigma_54_int_dom_ATP-bd_1"/>
</dbReference>
<dbReference type="SUPFAM" id="SSF46689">
    <property type="entry name" value="Homeodomain-like"/>
    <property type="match status" value="1"/>
</dbReference>
<dbReference type="EMBL" id="PIQA01000013">
    <property type="protein sequence ID" value="RUO62059.1"/>
    <property type="molecule type" value="Genomic_DNA"/>
</dbReference>
<accession>A0A432YM43</accession>
<dbReference type="InterPro" id="IPR027417">
    <property type="entry name" value="P-loop_NTPase"/>
</dbReference>
<keyword evidence="3 15" id="KW-0963">Cytoplasm</keyword>
<dbReference type="FunFam" id="3.40.50.300:FF:000006">
    <property type="entry name" value="DNA-binding transcriptional regulator NtrC"/>
    <property type="match status" value="1"/>
</dbReference>
<dbReference type="PROSITE" id="PS00675">
    <property type="entry name" value="SIGMA54_INTERACT_1"/>
    <property type="match status" value="1"/>
</dbReference>